<dbReference type="Pfam" id="PF00765">
    <property type="entry name" value="Autoind_synth"/>
    <property type="match status" value="1"/>
</dbReference>
<evidence type="ECO:0000256" key="5">
    <source>
        <dbReference type="PROSITE-ProRule" id="PRU00533"/>
    </source>
</evidence>
<dbReference type="OrthoDB" id="6169313at2"/>
<dbReference type="Proteomes" id="UP000317617">
    <property type="component" value="Unassembled WGS sequence"/>
</dbReference>
<proteinExistence type="inferred from homology"/>
<evidence type="ECO:0000313" key="6">
    <source>
        <dbReference type="EMBL" id="GEB82734.1"/>
    </source>
</evidence>
<dbReference type="STRING" id="104099.AD949_10120"/>
<dbReference type="PANTHER" id="PTHR39322">
    <property type="entry name" value="ACYL-HOMOSERINE-LACTONE SYNTHASE"/>
    <property type="match status" value="1"/>
</dbReference>
<dbReference type="PANTHER" id="PTHR39322:SF1">
    <property type="entry name" value="ISOVALERYL-HOMOSERINE LACTONE SYNTHASE"/>
    <property type="match status" value="1"/>
</dbReference>
<organism evidence="6 7">
    <name type="scientific">Acetobacter orleanensis</name>
    <dbReference type="NCBI Taxonomy" id="104099"/>
    <lineage>
        <taxon>Bacteria</taxon>
        <taxon>Pseudomonadati</taxon>
        <taxon>Pseudomonadota</taxon>
        <taxon>Alphaproteobacteria</taxon>
        <taxon>Acetobacterales</taxon>
        <taxon>Acetobacteraceae</taxon>
        <taxon>Acetobacter</taxon>
    </lineage>
</organism>
<comment type="caution">
    <text evidence="6">The sequence shown here is derived from an EMBL/GenBank/DDBJ whole genome shotgun (WGS) entry which is preliminary data.</text>
</comment>
<evidence type="ECO:0000256" key="4">
    <source>
        <dbReference type="ARBA" id="ARBA00022929"/>
    </source>
</evidence>
<dbReference type="RefSeq" id="WP_048835536.1">
    <property type="nucleotide sequence ID" value="NZ_BJMU01000004.1"/>
</dbReference>
<keyword evidence="7" id="KW-1185">Reference proteome</keyword>
<evidence type="ECO:0000256" key="3">
    <source>
        <dbReference type="ARBA" id="ARBA00022691"/>
    </source>
</evidence>
<dbReference type="GO" id="GO:0009372">
    <property type="term" value="P:quorum sensing"/>
    <property type="evidence" value="ECO:0007669"/>
    <property type="project" value="UniProtKB-UniRule"/>
</dbReference>
<gene>
    <name evidence="6" type="ORF">AOR01nite_12110</name>
</gene>
<keyword evidence="4 5" id="KW-0071">Autoinducer synthesis</keyword>
<keyword evidence="1 5" id="KW-0673">Quorum sensing</keyword>
<protein>
    <recommendedName>
        <fullName evidence="8">Acyl-homoserine-lactone synthase</fullName>
    </recommendedName>
</protein>
<reference evidence="6 7" key="1">
    <citation type="submission" date="2019-06" db="EMBL/GenBank/DDBJ databases">
        <title>Whole genome shotgun sequence of Acetobacter orleanensis NBRC 13752.</title>
        <authorList>
            <person name="Hosoyama A."/>
            <person name="Uohara A."/>
            <person name="Ohji S."/>
            <person name="Ichikawa N."/>
        </authorList>
    </citation>
    <scope>NUCLEOTIDE SEQUENCE [LARGE SCALE GENOMIC DNA]</scope>
    <source>
        <strain evidence="6 7">NBRC 13752</strain>
    </source>
</reference>
<evidence type="ECO:0008006" key="8">
    <source>
        <dbReference type="Google" id="ProtNLM"/>
    </source>
</evidence>
<dbReference type="Gene3D" id="3.40.630.30">
    <property type="match status" value="1"/>
</dbReference>
<comment type="similarity">
    <text evidence="5">Belongs to the autoinducer synthase family.</text>
</comment>
<dbReference type="SUPFAM" id="SSF55729">
    <property type="entry name" value="Acyl-CoA N-acyltransferases (Nat)"/>
    <property type="match status" value="1"/>
</dbReference>
<dbReference type="InterPro" id="IPR016181">
    <property type="entry name" value="Acyl_CoA_acyltransferase"/>
</dbReference>
<evidence type="ECO:0000313" key="7">
    <source>
        <dbReference type="Proteomes" id="UP000317617"/>
    </source>
</evidence>
<dbReference type="InterPro" id="IPR001690">
    <property type="entry name" value="Autoind_synthase"/>
</dbReference>
<dbReference type="PROSITE" id="PS51187">
    <property type="entry name" value="AUTOINDUCER_SYNTH_2"/>
    <property type="match status" value="1"/>
</dbReference>
<evidence type="ECO:0000256" key="2">
    <source>
        <dbReference type="ARBA" id="ARBA00022679"/>
    </source>
</evidence>
<keyword evidence="3" id="KW-0949">S-adenosyl-L-methionine</keyword>
<sequence>MIYTFFYNERENFFPIYEKILISRKVFFGNHQEWLQALRVDPQEDRYDRDWNPFYIVSIEEATGTIASVRVLPTTGPTMLRQDFARYFPGCPDIISPDVWELSWFCTTADTASPVGRNLMLDVLKTLCDYALANGVKQVIGTYPQSRLRLYRRLKISPSVIRCGDINGHEFCVSVLDINLLTLRHLTELRLSPF</sequence>
<dbReference type="GO" id="GO:0016740">
    <property type="term" value="F:transferase activity"/>
    <property type="evidence" value="ECO:0007669"/>
    <property type="project" value="UniProtKB-KW"/>
</dbReference>
<accession>A0A4Y3TLT7</accession>
<evidence type="ECO:0000256" key="1">
    <source>
        <dbReference type="ARBA" id="ARBA00022654"/>
    </source>
</evidence>
<dbReference type="EMBL" id="BJMU01000004">
    <property type="protein sequence ID" value="GEB82734.1"/>
    <property type="molecule type" value="Genomic_DNA"/>
</dbReference>
<dbReference type="GO" id="GO:0007165">
    <property type="term" value="P:signal transduction"/>
    <property type="evidence" value="ECO:0007669"/>
    <property type="project" value="TreeGrafter"/>
</dbReference>
<dbReference type="AlphaFoldDB" id="A0A4Y3TLT7"/>
<keyword evidence="2" id="KW-0808">Transferase</keyword>
<name>A0A4Y3TLT7_9PROT</name>